<name>A0A938Y930_9ACTN</name>
<comment type="caution">
    <text evidence="11">The sequence shown here is derived from an EMBL/GenBank/DDBJ whole genome shotgun (WGS) entry which is preliminary data.</text>
</comment>
<sequence>MTAPPAPRGDGTDAPKVFQQQALVAAVAVATCAVPAVFDDAVRQPPFILGWMLLAGMLVGTAIAPRWFLASRTVQIPLLVDIVALVAIGAADPALTAWFATAVPVICLARGIGGRAALAGSLLSVAAIAVGGVWAHLALDVDPVRIAAVGIAAVVVGGVASAHLGSSRRTLLAQATLLQRQAVMLEAALEQARSDGSRVQEILDTVDFAVVTYGDDIAGARLNETGRSLLSQLGFPPDIAVDQLPVYAMDGTTPLGREPWEELGAGRVDAVECWLGHPGGKRVALSVTASTTRRKDPASGRVQVVVAARDITRERRAIEARDDMVTSLSHELRTPLSSILGYLDLVTEDTRLDPSHREMLEIALRNAKRMLSLVSDLLHARSDSASAGLSITVTSCDLVRMLDESLESVRPLAADRLIAVSVDAPEALVIEGDPFRLRHVVDNLLSNAVKYNEPGGWIDITLAPEPAGFVTLSVSNTGHALSAEEQARLFERFYRGDSARGSTVHGTGVGLSIAREIVVLHGGSIDVESYPDGDTTTLTVVLPVEQDELEGLEDEPDELREEDRSASAYAPTWTAARGYGETGDETGHETGDTTGDLDDDGGAYPREKAEATMVSSGGEDE</sequence>
<reference evidence="11" key="1">
    <citation type="submission" date="2021-01" db="EMBL/GenBank/DDBJ databases">
        <title>Novel species in genus Nocardioides.</title>
        <authorList>
            <person name="Zhang G."/>
        </authorList>
    </citation>
    <scope>NUCLEOTIDE SEQUENCE</scope>
    <source>
        <strain evidence="11">Zg-536</strain>
    </source>
</reference>
<feature type="region of interest" description="Disordered" evidence="8">
    <location>
        <begin position="546"/>
        <end position="621"/>
    </location>
</feature>
<evidence type="ECO:0000313" key="11">
    <source>
        <dbReference type="EMBL" id="MBM9461437.1"/>
    </source>
</evidence>
<dbReference type="AlphaFoldDB" id="A0A938Y930"/>
<dbReference type="SUPFAM" id="SSF47384">
    <property type="entry name" value="Homodimeric domain of signal transducing histidine kinase"/>
    <property type="match status" value="1"/>
</dbReference>
<evidence type="ECO:0000256" key="6">
    <source>
        <dbReference type="ARBA" id="ARBA00022777"/>
    </source>
</evidence>
<dbReference type="InterPro" id="IPR036097">
    <property type="entry name" value="HisK_dim/P_sf"/>
</dbReference>
<dbReference type="InterPro" id="IPR036890">
    <property type="entry name" value="HATPase_C_sf"/>
</dbReference>
<keyword evidence="12" id="KW-1185">Reference proteome</keyword>
<feature type="transmembrane region" description="Helical" evidence="9">
    <location>
        <begin position="116"/>
        <end position="137"/>
    </location>
</feature>
<evidence type="ECO:0000256" key="9">
    <source>
        <dbReference type="SAM" id="Phobius"/>
    </source>
</evidence>
<evidence type="ECO:0000313" key="12">
    <source>
        <dbReference type="Proteomes" id="UP000663791"/>
    </source>
</evidence>
<dbReference type="PANTHER" id="PTHR43547:SF2">
    <property type="entry name" value="HYBRID SIGNAL TRANSDUCTION HISTIDINE KINASE C"/>
    <property type="match status" value="1"/>
</dbReference>
<keyword evidence="9" id="KW-1133">Transmembrane helix</keyword>
<evidence type="ECO:0000256" key="8">
    <source>
        <dbReference type="SAM" id="MobiDB-lite"/>
    </source>
</evidence>
<dbReference type="InterPro" id="IPR003661">
    <property type="entry name" value="HisK_dim/P_dom"/>
</dbReference>
<comment type="catalytic activity">
    <reaction evidence="1">
        <text>ATP + protein L-histidine = ADP + protein N-phospho-L-histidine.</text>
        <dbReference type="EC" id="2.7.13.3"/>
    </reaction>
</comment>
<dbReference type="GO" id="GO:0005886">
    <property type="term" value="C:plasma membrane"/>
    <property type="evidence" value="ECO:0007669"/>
    <property type="project" value="UniProtKB-SubCell"/>
</dbReference>
<dbReference type="Gene3D" id="1.10.287.130">
    <property type="match status" value="1"/>
</dbReference>
<feature type="transmembrane region" description="Helical" evidence="9">
    <location>
        <begin position="82"/>
        <end position="109"/>
    </location>
</feature>
<dbReference type="PANTHER" id="PTHR43547">
    <property type="entry name" value="TWO-COMPONENT HISTIDINE KINASE"/>
    <property type="match status" value="1"/>
</dbReference>
<evidence type="ECO:0000256" key="3">
    <source>
        <dbReference type="ARBA" id="ARBA00012438"/>
    </source>
</evidence>
<evidence type="ECO:0000256" key="2">
    <source>
        <dbReference type="ARBA" id="ARBA00004236"/>
    </source>
</evidence>
<protein>
    <recommendedName>
        <fullName evidence="3">histidine kinase</fullName>
        <ecNumber evidence="3">2.7.13.3</ecNumber>
    </recommendedName>
</protein>
<keyword evidence="7" id="KW-0902">Two-component regulatory system</keyword>
<dbReference type="GO" id="GO:0000155">
    <property type="term" value="F:phosphorelay sensor kinase activity"/>
    <property type="evidence" value="ECO:0007669"/>
    <property type="project" value="InterPro"/>
</dbReference>
<dbReference type="Gene3D" id="3.30.565.10">
    <property type="entry name" value="Histidine kinase-like ATPase, C-terminal domain"/>
    <property type="match status" value="1"/>
</dbReference>
<feature type="transmembrane region" description="Helical" evidence="9">
    <location>
        <begin position="20"/>
        <end position="38"/>
    </location>
</feature>
<keyword evidence="6 11" id="KW-0418">Kinase</keyword>
<gene>
    <name evidence="11" type="ORF">JK386_16155</name>
</gene>
<feature type="transmembrane region" description="Helical" evidence="9">
    <location>
        <begin position="143"/>
        <end position="164"/>
    </location>
</feature>
<feature type="compositionally biased region" description="Acidic residues" evidence="8">
    <location>
        <begin position="546"/>
        <end position="560"/>
    </location>
</feature>
<keyword evidence="9" id="KW-0472">Membrane</keyword>
<dbReference type="Pfam" id="PF00512">
    <property type="entry name" value="HisKA"/>
    <property type="match status" value="1"/>
</dbReference>
<dbReference type="SMART" id="SM00387">
    <property type="entry name" value="HATPase_c"/>
    <property type="match status" value="1"/>
</dbReference>
<keyword evidence="4" id="KW-0597">Phosphoprotein</keyword>
<dbReference type="FunFam" id="3.30.565.10:FF:000006">
    <property type="entry name" value="Sensor histidine kinase WalK"/>
    <property type="match status" value="1"/>
</dbReference>
<feature type="transmembrane region" description="Helical" evidence="9">
    <location>
        <begin position="50"/>
        <end position="70"/>
    </location>
</feature>
<dbReference type="InterPro" id="IPR004358">
    <property type="entry name" value="Sig_transdc_His_kin-like_C"/>
</dbReference>
<evidence type="ECO:0000256" key="5">
    <source>
        <dbReference type="ARBA" id="ARBA00022679"/>
    </source>
</evidence>
<dbReference type="Gene3D" id="3.30.450.20">
    <property type="entry name" value="PAS domain"/>
    <property type="match status" value="1"/>
</dbReference>
<organism evidence="11 12">
    <name type="scientific">Nocardioides faecalis</name>
    <dbReference type="NCBI Taxonomy" id="2803858"/>
    <lineage>
        <taxon>Bacteria</taxon>
        <taxon>Bacillati</taxon>
        <taxon>Actinomycetota</taxon>
        <taxon>Actinomycetes</taxon>
        <taxon>Propionibacteriales</taxon>
        <taxon>Nocardioidaceae</taxon>
        <taxon>Nocardioides</taxon>
    </lineage>
</organism>
<dbReference type="RefSeq" id="WP_205292756.1">
    <property type="nucleotide sequence ID" value="NZ_CP074406.1"/>
</dbReference>
<dbReference type="InterPro" id="IPR005467">
    <property type="entry name" value="His_kinase_dom"/>
</dbReference>
<comment type="subcellular location">
    <subcellularLocation>
        <location evidence="2">Cell membrane</location>
    </subcellularLocation>
</comment>
<dbReference type="PRINTS" id="PR00344">
    <property type="entry name" value="BCTRLSENSOR"/>
</dbReference>
<dbReference type="Pfam" id="PF02518">
    <property type="entry name" value="HATPase_c"/>
    <property type="match status" value="1"/>
</dbReference>
<dbReference type="EC" id="2.7.13.3" evidence="3"/>
<evidence type="ECO:0000256" key="1">
    <source>
        <dbReference type="ARBA" id="ARBA00000085"/>
    </source>
</evidence>
<keyword evidence="9" id="KW-0812">Transmembrane</keyword>
<evidence type="ECO:0000259" key="10">
    <source>
        <dbReference type="PROSITE" id="PS50109"/>
    </source>
</evidence>
<dbReference type="CDD" id="cd00075">
    <property type="entry name" value="HATPase"/>
    <property type="match status" value="1"/>
</dbReference>
<dbReference type="EMBL" id="JAERTX010000017">
    <property type="protein sequence ID" value="MBM9461437.1"/>
    <property type="molecule type" value="Genomic_DNA"/>
</dbReference>
<dbReference type="Proteomes" id="UP000663791">
    <property type="component" value="Unassembled WGS sequence"/>
</dbReference>
<dbReference type="PROSITE" id="PS50109">
    <property type="entry name" value="HIS_KIN"/>
    <property type="match status" value="1"/>
</dbReference>
<accession>A0A938Y930</accession>
<evidence type="ECO:0000256" key="7">
    <source>
        <dbReference type="ARBA" id="ARBA00023012"/>
    </source>
</evidence>
<dbReference type="InterPro" id="IPR003594">
    <property type="entry name" value="HATPase_dom"/>
</dbReference>
<feature type="domain" description="Histidine kinase" evidence="10">
    <location>
        <begin position="327"/>
        <end position="546"/>
    </location>
</feature>
<dbReference type="SUPFAM" id="SSF55874">
    <property type="entry name" value="ATPase domain of HSP90 chaperone/DNA topoisomerase II/histidine kinase"/>
    <property type="match status" value="1"/>
</dbReference>
<dbReference type="CDD" id="cd00082">
    <property type="entry name" value="HisKA"/>
    <property type="match status" value="1"/>
</dbReference>
<proteinExistence type="predicted"/>
<evidence type="ECO:0000256" key="4">
    <source>
        <dbReference type="ARBA" id="ARBA00022553"/>
    </source>
</evidence>
<keyword evidence="5" id="KW-0808">Transferase</keyword>
<dbReference type="SMART" id="SM00388">
    <property type="entry name" value="HisKA"/>
    <property type="match status" value="1"/>
</dbReference>